<evidence type="ECO:0008006" key="3">
    <source>
        <dbReference type="Google" id="ProtNLM"/>
    </source>
</evidence>
<evidence type="ECO:0000313" key="1">
    <source>
        <dbReference type="EMBL" id="SMD34911.1"/>
    </source>
</evidence>
<protein>
    <recommendedName>
        <fullName evidence="3">DUF493 domain-containing protein</fullName>
    </recommendedName>
</protein>
<organism evidence="1 2">
    <name type="scientific">Reichenbachiella faecimaris</name>
    <dbReference type="NCBI Taxonomy" id="692418"/>
    <lineage>
        <taxon>Bacteria</taxon>
        <taxon>Pseudomonadati</taxon>
        <taxon>Bacteroidota</taxon>
        <taxon>Cytophagia</taxon>
        <taxon>Cytophagales</taxon>
        <taxon>Reichenbachiellaceae</taxon>
        <taxon>Reichenbachiella</taxon>
    </lineage>
</organism>
<dbReference type="RefSeq" id="WP_084372907.1">
    <property type="nucleotide sequence ID" value="NZ_FWYF01000002.1"/>
</dbReference>
<dbReference type="OrthoDB" id="5616097at2"/>
<keyword evidence="2" id="KW-1185">Reference proteome</keyword>
<name>A0A1W2GE90_REIFA</name>
<evidence type="ECO:0000313" key="2">
    <source>
        <dbReference type="Proteomes" id="UP000192472"/>
    </source>
</evidence>
<proteinExistence type="predicted"/>
<dbReference type="STRING" id="692418.SAMN04488029_2248"/>
<dbReference type="InterPro" id="IPR007454">
    <property type="entry name" value="UPF0250_YbeD-like"/>
</dbReference>
<dbReference type="SUPFAM" id="SSF117991">
    <property type="entry name" value="YbeD/HP0495-like"/>
    <property type="match status" value="1"/>
</dbReference>
<dbReference type="EMBL" id="FWYF01000002">
    <property type="protein sequence ID" value="SMD34911.1"/>
    <property type="molecule type" value="Genomic_DNA"/>
</dbReference>
<sequence length="86" mass="9724">MDQSTDSFKEKLDNTHSFPTLYVFKFIVKPDQVNEIEKLFPKHEVTQKSSSGGKYVSTTVKIMAASSQEIIDHYQEAAKIEGIISL</sequence>
<accession>A0A1W2GE90</accession>
<reference evidence="1 2" key="1">
    <citation type="submission" date="2017-04" db="EMBL/GenBank/DDBJ databases">
        <authorList>
            <person name="Afonso C.L."/>
            <person name="Miller P.J."/>
            <person name="Scott M.A."/>
            <person name="Spackman E."/>
            <person name="Goraichik I."/>
            <person name="Dimitrov K.M."/>
            <person name="Suarez D.L."/>
            <person name="Swayne D.E."/>
        </authorList>
    </citation>
    <scope>NUCLEOTIDE SEQUENCE [LARGE SCALE GENOMIC DNA]</scope>
    <source>
        <strain evidence="1 2">DSM 26133</strain>
    </source>
</reference>
<dbReference type="Pfam" id="PF04359">
    <property type="entry name" value="DUF493"/>
    <property type="match status" value="1"/>
</dbReference>
<dbReference type="Gene3D" id="3.30.70.260">
    <property type="match status" value="1"/>
</dbReference>
<dbReference type="AlphaFoldDB" id="A0A1W2GE90"/>
<dbReference type="InterPro" id="IPR027471">
    <property type="entry name" value="YbeD-like_sf"/>
</dbReference>
<gene>
    <name evidence="1" type="ORF">SAMN04488029_2248</name>
</gene>
<dbReference type="Proteomes" id="UP000192472">
    <property type="component" value="Unassembled WGS sequence"/>
</dbReference>